<dbReference type="Pfam" id="PF13709">
    <property type="entry name" value="DUF4159"/>
    <property type="match status" value="1"/>
</dbReference>
<protein>
    <recommendedName>
        <fullName evidence="2">DUF4159 domain-containing protein</fullName>
    </recommendedName>
</protein>
<sequence length="650" mass="68273">MGLDPLGIPRELARETVTFPAGEARAEAQFDLPPELRNRITRFQIVGESTAGSVSLAGDSLRRREIALIDGGGAAREGLELLAPTHYLQQALEPSADLIGGTLADILLADPDAIIMADVARVTETESDALLDWISDGGLLIRFAGPRLAASEEGRGVMDPLLPVRLRAGGRSVGGAMSWGEPKALQPFPESSPFHGLPLPGDVTVRAQVMAEPDPQLTENTIAALEDGTPLVTARRSGQGQVILFHVTANAEWSSLPLSGLFVQMMERLALATRPAAPEAADLEGTIWVAERRLDAFGALQEAGDLPGIPGARMADPVLAPDLPPGIYASGDRRLAVNAVAADRALVPATWPASVAVEGGEARAELPLQGPLLALALALLLVDILASLLLAGRLSRLRRGGAAVSVALALLLIVPQGLRAQETADTLALRASSEVVLGHVMTGDAQVDRVAAAGLKGLGDVLYRRTSVEPGAPMAVNLETDDLAVFSFLYWPVTPDQPAPTPNAYLKLNRFLHTGGMILFDTRDADVAGFGAASPAGRKLQALAAPLDVPPLEPIPEDHVLTRTFYLLQDFPGRYQGRGIWVEASAAGAEQAEGMPFRNLNDGVTPVVIGGNDWAAAWAVDDRGLPMFPVGRGFAGNGSARSPIASASIW</sequence>
<gene>
    <name evidence="3" type="ORF">AKL17_3145</name>
</gene>
<dbReference type="CDD" id="cd03143">
    <property type="entry name" value="A4_beta-galactosidase_middle_domain"/>
    <property type="match status" value="1"/>
</dbReference>
<proteinExistence type="predicted"/>
<evidence type="ECO:0000256" key="1">
    <source>
        <dbReference type="SAM" id="Phobius"/>
    </source>
</evidence>
<evidence type="ECO:0000313" key="3">
    <source>
        <dbReference type="EMBL" id="AMY70377.1"/>
    </source>
</evidence>
<evidence type="ECO:0000259" key="2">
    <source>
        <dbReference type="Pfam" id="PF13709"/>
    </source>
</evidence>
<organism evidence="3 4">
    <name type="scientific">Frigidibacter mobilis</name>
    <dbReference type="NCBI Taxonomy" id="1335048"/>
    <lineage>
        <taxon>Bacteria</taxon>
        <taxon>Pseudomonadati</taxon>
        <taxon>Pseudomonadota</taxon>
        <taxon>Alphaproteobacteria</taxon>
        <taxon>Rhodobacterales</taxon>
        <taxon>Paracoccaceae</taxon>
        <taxon>Frigidibacter</taxon>
    </lineage>
</organism>
<dbReference type="InterPro" id="IPR025297">
    <property type="entry name" value="DUF4159"/>
</dbReference>
<dbReference type="Gene3D" id="3.40.50.12140">
    <property type="entry name" value="Domain of unknown function DUF4159"/>
    <property type="match status" value="1"/>
</dbReference>
<dbReference type="PANTHER" id="PTHR37464:SF1">
    <property type="entry name" value="BLL2463 PROTEIN"/>
    <property type="match status" value="1"/>
</dbReference>
<dbReference type="PATRIC" id="fig|1335048.3.peg.3268"/>
<dbReference type="PANTHER" id="PTHR37464">
    <property type="entry name" value="BLL2463 PROTEIN"/>
    <property type="match status" value="1"/>
</dbReference>
<reference evidence="3 4" key="1">
    <citation type="submission" date="2015-09" db="EMBL/GenBank/DDBJ databases">
        <title>Complete genome sequence of Defluviimonas alba cai42t isolated from an oilfield in Xinjiang.</title>
        <authorList>
            <person name="Geng S."/>
            <person name="Pan X."/>
            <person name="Wu X."/>
        </authorList>
    </citation>
    <scope>NUCLEOTIDE SEQUENCE [LARGE SCALE GENOMIC DNA]</scope>
    <source>
        <strain evidence="4">cai42</strain>
    </source>
</reference>
<dbReference type="Gene3D" id="3.40.50.880">
    <property type="match status" value="1"/>
</dbReference>
<feature type="domain" description="DUF4159" evidence="2">
    <location>
        <begin position="437"/>
        <end position="622"/>
    </location>
</feature>
<keyword evidence="1" id="KW-0812">Transmembrane</keyword>
<accession>A0A159Z570</accession>
<dbReference type="AlphaFoldDB" id="A0A159Z570"/>
<dbReference type="STRING" id="1335048.AKL17_3145"/>
<dbReference type="InterPro" id="IPR029062">
    <property type="entry name" value="Class_I_gatase-like"/>
</dbReference>
<keyword evidence="1" id="KW-1133">Transmembrane helix</keyword>
<feature type="transmembrane region" description="Helical" evidence="1">
    <location>
        <begin position="372"/>
        <end position="391"/>
    </location>
</feature>
<feature type="transmembrane region" description="Helical" evidence="1">
    <location>
        <begin position="400"/>
        <end position="418"/>
    </location>
</feature>
<dbReference type="EMBL" id="CP012661">
    <property type="protein sequence ID" value="AMY70377.1"/>
    <property type="molecule type" value="Genomic_DNA"/>
</dbReference>
<keyword evidence="4" id="KW-1185">Reference proteome</keyword>
<dbReference type="SUPFAM" id="SSF52317">
    <property type="entry name" value="Class I glutamine amidotransferase-like"/>
    <property type="match status" value="1"/>
</dbReference>
<keyword evidence="1" id="KW-0472">Membrane</keyword>
<dbReference type="KEGG" id="daa:AKL17_3145"/>
<dbReference type="Proteomes" id="UP000076128">
    <property type="component" value="Chromosome"/>
</dbReference>
<evidence type="ECO:0000313" key="4">
    <source>
        <dbReference type="Proteomes" id="UP000076128"/>
    </source>
</evidence>
<name>A0A159Z570_9RHOB</name>